<dbReference type="InterPro" id="IPR000114">
    <property type="entry name" value="Ribosomal_uL16_bact-type"/>
</dbReference>
<dbReference type="InterPro" id="IPR036920">
    <property type="entry name" value="Ribosomal_uL16_sf"/>
</dbReference>
<dbReference type="SUPFAM" id="SSF54686">
    <property type="entry name" value="Ribosomal protein L16p/L10e"/>
    <property type="match status" value="1"/>
</dbReference>
<dbReference type="PROSITE" id="PS00701">
    <property type="entry name" value="RIBOSOMAL_L16_2"/>
    <property type="match status" value="1"/>
</dbReference>
<gene>
    <name evidence="9" type="primary">rpl16</name>
</gene>
<proteinExistence type="inferred from homology"/>
<comment type="subcellular location">
    <subcellularLocation>
        <location evidence="1">Mitochondrion</location>
    </subcellularLocation>
</comment>
<keyword evidence="3 8" id="KW-0689">Ribosomal protein</keyword>
<dbReference type="InterPro" id="IPR020798">
    <property type="entry name" value="Ribosomal_uL16_CS"/>
</dbReference>
<evidence type="ECO:0000256" key="1">
    <source>
        <dbReference type="ARBA" id="ARBA00004173"/>
    </source>
</evidence>
<evidence type="ECO:0000256" key="7">
    <source>
        <dbReference type="ARBA" id="ARBA00042582"/>
    </source>
</evidence>
<dbReference type="GO" id="GO:0019843">
    <property type="term" value="F:rRNA binding"/>
    <property type="evidence" value="ECO:0007669"/>
    <property type="project" value="InterPro"/>
</dbReference>
<evidence type="ECO:0000256" key="6">
    <source>
        <dbReference type="ARBA" id="ARBA00035302"/>
    </source>
</evidence>
<dbReference type="InterPro" id="IPR016180">
    <property type="entry name" value="Ribosomal_uL16_dom"/>
</dbReference>
<dbReference type="Gene3D" id="3.90.1170.10">
    <property type="entry name" value="Ribosomal protein L10e/L16"/>
    <property type="match status" value="1"/>
</dbReference>
<comment type="similarity">
    <text evidence="2 8">Belongs to the universal ribosomal protein uL16 family.</text>
</comment>
<geneLocation type="mitochondrion" evidence="9"/>
<dbReference type="PRINTS" id="PR00060">
    <property type="entry name" value="RIBOSOMALL16"/>
</dbReference>
<dbReference type="PANTHER" id="PTHR12220">
    <property type="entry name" value="50S/60S RIBOSOMAL PROTEIN L16"/>
    <property type="match status" value="1"/>
</dbReference>
<organism evidence="9">
    <name type="scientific">Tetraselmis sp. CCMP 881</name>
    <dbReference type="NCBI Taxonomy" id="1812852"/>
    <lineage>
        <taxon>Eukaryota</taxon>
        <taxon>Viridiplantae</taxon>
        <taxon>Chlorophyta</taxon>
        <taxon>core chlorophytes</taxon>
        <taxon>Chlorodendrophyceae</taxon>
        <taxon>Chlorodendrales</taxon>
        <taxon>Chlorodendraceae</taxon>
        <taxon>Tetraselmis</taxon>
    </lineage>
</organism>
<dbReference type="GO" id="GO:0005762">
    <property type="term" value="C:mitochondrial large ribosomal subunit"/>
    <property type="evidence" value="ECO:0007669"/>
    <property type="project" value="TreeGrafter"/>
</dbReference>
<protein>
    <recommendedName>
        <fullName evidence="6">Large ribosomal subunit protein uL16m</fullName>
    </recommendedName>
    <alternativeName>
        <fullName evidence="7">60S ribosomal protein L16, mitochondrial</fullName>
    </alternativeName>
</protein>
<dbReference type="EMBL" id="MN642087">
    <property type="protein sequence ID" value="QGP70638.1"/>
    <property type="molecule type" value="Genomic_DNA"/>
</dbReference>
<dbReference type="PANTHER" id="PTHR12220:SF24">
    <property type="entry name" value="LARGE RIBOSOMAL SUBUNIT PROTEIN UL16M"/>
    <property type="match status" value="1"/>
</dbReference>
<dbReference type="GO" id="GO:0003735">
    <property type="term" value="F:structural constituent of ribosome"/>
    <property type="evidence" value="ECO:0007669"/>
    <property type="project" value="InterPro"/>
</dbReference>
<name>A0A650AR70_9CHLO</name>
<accession>A0A650AR70</accession>
<evidence type="ECO:0000256" key="8">
    <source>
        <dbReference type="RuleBase" id="RU004413"/>
    </source>
</evidence>
<dbReference type="FunFam" id="3.90.1170.10:FF:000001">
    <property type="entry name" value="50S ribosomal protein L16"/>
    <property type="match status" value="1"/>
</dbReference>
<reference evidence="9" key="1">
    <citation type="submission" date="2019-11" db="EMBL/GenBank/DDBJ databases">
        <title>Complete mitogenomes of the chlorophyte green algae Scherffelia dubia and Tetraselmis sp. CCMP 881 (Chlorodendrophyceae).</title>
        <authorList>
            <person name="Turmel M."/>
            <person name="Otis C."/>
            <person name="de Cambiaire J.-C."/>
            <person name="Lemieux C."/>
        </authorList>
    </citation>
    <scope>NUCLEOTIDE SEQUENCE</scope>
</reference>
<keyword evidence="5 8" id="KW-0687">Ribonucleoprotein</keyword>
<dbReference type="AlphaFoldDB" id="A0A650AR70"/>
<keyword evidence="4 9" id="KW-0496">Mitochondrion</keyword>
<dbReference type="CDD" id="cd01433">
    <property type="entry name" value="Ribosomal_L16_L10e"/>
    <property type="match status" value="1"/>
</dbReference>
<sequence length="137" mass="15887">MLSPKRTKYRKYQKGRTTKIKQNLSKLGFGRFGIKSCECWRLSARTIEAVRRVITKKLKRQGKVWTCIFPDIPVTKKPAEVRMGKGKGSINYWMARVSKGHILYEIDGVSEKVAFDAFQQVQNKLPFPVTFVKYNNL</sequence>
<evidence type="ECO:0000256" key="3">
    <source>
        <dbReference type="ARBA" id="ARBA00022980"/>
    </source>
</evidence>
<dbReference type="NCBIfam" id="TIGR01164">
    <property type="entry name" value="rplP_bact"/>
    <property type="match status" value="1"/>
</dbReference>
<dbReference type="GO" id="GO:0032543">
    <property type="term" value="P:mitochondrial translation"/>
    <property type="evidence" value="ECO:0007669"/>
    <property type="project" value="TreeGrafter"/>
</dbReference>
<evidence type="ECO:0000256" key="5">
    <source>
        <dbReference type="ARBA" id="ARBA00023274"/>
    </source>
</evidence>
<evidence type="ECO:0000256" key="4">
    <source>
        <dbReference type="ARBA" id="ARBA00023128"/>
    </source>
</evidence>
<evidence type="ECO:0000256" key="2">
    <source>
        <dbReference type="ARBA" id="ARBA00008931"/>
    </source>
</evidence>
<evidence type="ECO:0000313" key="9">
    <source>
        <dbReference type="EMBL" id="QGP70638.1"/>
    </source>
</evidence>
<dbReference type="Pfam" id="PF00252">
    <property type="entry name" value="Ribosomal_L16"/>
    <property type="match status" value="1"/>
</dbReference>
<dbReference type="InterPro" id="IPR047873">
    <property type="entry name" value="Ribosomal_uL16"/>
</dbReference>